<dbReference type="InterPro" id="IPR014951">
    <property type="entry name" value="DUF1822"/>
</dbReference>
<dbReference type="AlphaFoldDB" id="A0A0P7ZT07"/>
<dbReference type="SUPFAM" id="SSF52540">
    <property type="entry name" value="P-loop containing nucleoside triphosphate hydrolases"/>
    <property type="match status" value="1"/>
</dbReference>
<comment type="caution">
    <text evidence="3">The sequence shown here is derived from an EMBL/GenBank/DDBJ whole genome shotgun (WGS) entry which is preliminary data.</text>
</comment>
<evidence type="ECO:0000313" key="4">
    <source>
        <dbReference type="Proteomes" id="UP000050465"/>
    </source>
</evidence>
<name>A0A0P7ZT07_9CYAN</name>
<protein>
    <recommendedName>
        <fullName evidence="2">vWA-MoxR associated protein N-terminal HTH domain-containing protein</fullName>
    </recommendedName>
</protein>
<dbReference type="Pfam" id="PF08852">
    <property type="entry name" value="DUF1822"/>
    <property type="match status" value="1"/>
</dbReference>
<sequence>MDLNDALKWLNESVNRRSGHSLREPDIVILKGTWRGLTYEQMANGSDYSTNYLMRDVAPKLWKQLSNVFGRSVGKTNFRVALEAYAAANTKHSVGNRTENKTGSIDSFERPNNRTAGNGDFLTALLTSYQGYSPEETEPTSNRSFDSLSSSSLSSPNSDNRSHSGNSSGNSSGNNSIGSHPAVIPDSASSFSSAAGVSAYGERLRHQRSPVGDFADQSAVSANNRSASNTIYSGLSIHAMSAATLYGYDDQFAQACQWIGEAITHPDERASASESSAGLFYPKEHQPMGQLIGIWGLHGVGKTLIAEKLVSSMGDRFDAVVWRSLATSPTLDELSISILSGLGITVGEGRPVTQLLALMEQSPLLIVLEDIEAILRPNALAGDYQANYQNYTEFFRAATGARSCILITGLEGPADFVRQGSYGRRQNVRSLTLPRLSESAATALLEAEFRPSAWRSALSSTAISSTSTSSTSVEGGHEAANTDANQANQQGRAEVDSAEVDSAEVDSAEVGSEADPLWRSHWPELIARYQGHPLALKAAVRVIKEIFNGRVDEFLQQSSVLFTDIVRLIAPSFKRLSRVEVNVIYWLASQEVPLSLTELQATMPISMSTMSAVSTGEPIPDPISVLDSLIQRSLLEINTESASSTFYLPALVKAYAVHQFIGRFHEASDPSCQGVNAQALVPAGGITSSGIEGIIDLSPPSHSSVHLSQWFQGRFEPSWHSLERLFKNSGRPAVGRAIRWTYHFQNETFVKRYKLVELLAQSKADSETQSKAQLEANSELLRPSSPCQNSHHPIVLVMAVCPDDQDTYRICAQAQPNQNASVLPQNLELRLLDKQQQVLAIVAAGQDDSFIQLPYFRGAATEPFAIEIVLGGCHHTETFVV</sequence>
<organism evidence="3 4">
    <name type="scientific">Phormidesmis priestleyi Ana</name>
    <dbReference type="NCBI Taxonomy" id="1666911"/>
    <lineage>
        <taxon>Bacteria</taxon>
        <taxon>Bacillati</taxon>
        <taxon>Cyanobacteriota</taxon>
        <taxon>Cyanophyceae</taxon>
        <taxon>Leptolyngbyales</taxon>
        <taxon>Leptolyngbyaceae</taxon>
        <taxon>Phormidesmis</taxon>
    </lineage>
</organism>
<dbReference type="InterPro" id="IPR058651">
    <property type="entry name" value="HTH_VMAP-M9"/>
</dbReference>
<dbReference type="Pfam" id="PF26355">
    <property type="entry name" value="HTH_VMAP-M9"/>
    <property type="match status" value="1"/>
</dbReference>
<feature type="region of interest" description="Disordered" evidence="1">
    <location>
        <begin position="93"/>
        <end position="119"/>
    </location>
</feature>
<accession>A0A0P7ZT07</accession>
<gene>
    <name evidence="3" type="ORF">HLUCCA11_05665</name>
</gene>
<evidence type="ECO:0000256" key="1">
    <source>
        <dbReference type="SAM" id="MobiDB-lite"/>
    </source>
</evidence>
<reference evidence="3 4" key="1">
    <citation type="submission" date="2015-09" db="EMBL/GenBank/DDBJ databases">
        <title>Identification and resolution of microdiversity through metagenomic sequencing of parallel consortia.</title>
        <authorList>
            <person name="Nelson W.C."/>
            <person name="Romine M.F."/>
            <person name="Lindemann S.R."/>
        </authorList>
    </citation>
    <scope>NUCLEOTIDE SEQUENCE [LARGE SCALE GENOMIC DNA]</scope>
    <source>
        <strain evidence="3">Ana</strain>
    </source>
</reference>
<dbReference type="EMBL" id="LJZR01000005">
    <property type="protein sequence ID" value="KPQ36655.1"/>
    <property type="molecule type" value="Genomic_DNA"/>
</dbReference>
<dbReference type="InterPro" id="IPR027417">
    <property type="entry name" value="P-loop_NTPase"/>
</dbReference>
<feature type="compositionally biased region" description="Low complexity" evidence="1">
    <location>
        <begin position="141"/>
        <end position="179"/>
    </location>
</feature>
<dbReference type="Proteomes" id="UP000050465">
    <property type="component" value="Unassembled WGS sequence"/>
</dbReference>
<evidence type="ECO:0000259" key="2">
    <source>
        <dbReference type="Pfam" id="PF26355"/>
    </source>
</evidence>
<proteinExistence type="predicted"/>
<feature type="compositionally biased region" description="Acidic residues" evidence="1">
    <location>
        <begin position="496"/>
        <end position="507"/>
    </location>
</feature>
<feature type="region of interest" description="Disordered" evidence="1">
    <location>
        <begin position="465"/>
        <end position="512"/>
    </location>
</feature>
<feature type="compositionally biased region" description="Polar residues" evidence="1">
    <location>
        <begin position="93"/>
        <end position="105"/>
    </location>
</feature>
<dbReference type="STRING" id="1666911.HLUCCA11_05665"/>
<dbReference type="PRINTS" id="PR00364">
    <property type="entry name" value="DISEASERSIST"/>
</dbReference>
<feature type="compositionally biased region" description="Low complexity" evidence="1">
    <location>
        <begin position="479"/>
        <end position="490"/>
    </location>
</feature>
<dbReference type="Gene3D" id="3.40.50.300">
    <property type="entry name" value="P-loop containing nucleotide triphosphate hydrolases"/>
    <property type="match status" value="1"/>
</dbReference>
<evidence type="ECO:0000313" key="3">
    <source>
        <dbReference type="EMBL" id="KPQ36655.1"/>
    </source>
</evidence>
<feature type="region of interest" description="Disordered" evidence="1">
    <location>
        <begin position="132"/>
        <end position="184"/>
    </location>
</feature>
<dbReference type="PATRIC" id="fig|1666911.3.peg.3341"/>
<feature type="domain" description="vWA-MoxR associated protein N-terminal HTH" evidence="2">
    <location>
        <begin position="1"/>
        <end position="83"/>
    </location>
</feature>